<name>A0A7W7H5Z1_9ACTN</name>
<reference evidence="2 3" key="1">
    <citation type="submission" date="2020-08" db="EMBL/GenBank/DDBJ databases">
        <title>Sequencing the genomes of 1000 actinobacteria strains.</title>
        <authorList>
            <person name="Klenk H.-P."/>
        </authorList>
    </citation>
    <scope>NUCLEOTIDE SEQUENCE [LARGE SCALE GENOMIC DNA]</scope>
    <source>
        <strain evidence="2 3">DSM 45809</strain>
    </source>
</reference>
<dbReference type="EMBL" id="JACHNB010000001">
    <property type="protein sequence ID" value="MBB4744503.1"/>
    <property type="molecule type" value="Genomic_DNA"/>
</dbReference>
<accession>A0A7W7H5Z1</accession>
<keyword evidence="3" id="KW-1185">Reference proteome</keyword>
<dbReference type="InterPro" id="IPR007278">
    <property type="entry name" value="DUF397"/>
</dbReference>
<dbReference type="Proteomes" id="UP000546162">
    <property type="component" value="Unassembled WGS sequence"/>
</dbReference>
<comment type="caution">
    <text evidence="2">The sequence shown here is derived from an EMBL/GenBank/DDBJ whole genome shotgun (WGS) entry which is preliminary data.</text>
</comment>
<feature type="domain" description="DUF397" evidence="1">
    <location>
        <begin position="7"/>
        <end position="56"/>
    </location>
</feature>
<organism evidence="2 3">
    <name type="scientific">Actinoplanes octamycinicus</name>
    <dbReference type="NCBI Taxonomy" id="135948"/>
    <lineage>
        <taxon>Bacteria</taxon>
        <taxon>Bacillati</taxon>
        <taxon>Actinomycetota</taxon>
        <taxon>Actinomycetes</taxon>
        <taxon>Micromonosporales</taxon>
        <taxon>Micromonosporaceae</taxon>
        <taxon>Actinoplanes</taxon>
    </lineage>
</organism>
<dbReference type="AlphaFoldDB" id="A0A7W7H5Z1"/>
<dbReference type="RefSeq" id="WP_185044652.1">
    <property type="nucleotide sequence ID" value="NZ_BAABFG010000005.1"/>
</dbReference>
<protein>
    <recommendedName>
        <fullName evidence="1">DUF397 domain-containing protein</fullName>
    </recommendedName>
</protein>
<proteinExistence type="predicted"/>
<evidence type="ECO:0000313" key="2">
    <source>
        <dbReference type="EMBL" id="MBB4744503.1"/>
    </source>
</evidence>
<evidence type="ECO:0000313" key="3">
    <source>
        <dbReference type="Proteomes" id="UP000546162"/>
    </source>
</evidence>
<gene>
    <name evidence="2" type="ORF">BJY16_007962</name>
</gene>
<evidence type="ECO:0000259" key="1">
    <source>
        <dbReference type="Pfam" id="PF04149"/>
    </source>
</evidence>
<dbReference type="Pfam" id="PF04149">
    <property type="entry name" value="DUF397"/>
    <property type="match status" value="1"/>
</dbReference>
<sequence length="64" mass="6885">MAETTIKWERSTFCAAGSCVEVAAIGSDIAVRDSKNLDQPHLTFSRTDWNTFLDRVAAGAALPA</sequence>